<evidence type="ECO:0000256" key="2">
    <source>
        <dbReference type="ARBA" id="ARBA00023015"/>
    </source>
</evidence>
<dbReference type="FunFam" id="1.10.10.10:FF:000001">
    <property type="entry name" value="LysR family transcriptional regulator"/>
    <property type="match status" value="1"/>
</dbReference>
<dbReference type="SUPFAM" id="SSF53850">
    <property type="entry name" value="Periplasmic binding protein-like II"/>
    <property type="match status" value="1"/>
</dbReference>
<feature type="domain" description="HTH lysR-type" evidence="5">
    <location>
        <begin position="1"/>
        <end position="58"/>
    </location>
</feature>
<dbReference type="InterPro" id="IPR005119">
    <property type="entry name" value="LysR_subst-bd"/>
</dbReference>
<keyword evidence="7" id="KW-1185">Reference proteome</keyword>
<keyword evidence="2" id="KW-0805">Transcription regulation</keyword>
<dbReference type="PRINTS" id="PR00039">
    <property type="entry name" value="HTHLYSR"/>
</dbReference>
<name>A0A8J7VY03_9FIRM</name>
<evidence type="ECO:0000256" key="3">
    <source>
        <dbReference type="ARBA" id="ARBA00023125"/>
    </source>
</evidence>
<sequence length="298" mass="34392">MQIDHLILFHRIATEKSISKVAEECHLSQPALSQQMRKLEEEIGLRLLDRSNRGIELTSSGKVVHKYFQQIIEVYENLLEETKNLTNYSGTIRIFASHVVGQYALPCTIHKMNEKFPKFNFTLTTMTSNDVVRKIMEEKGSIGFIVSSVNNPDLVCKHIYTDRGYLVCSEKFYNENSITLDKLKTYPMITLIDRFSSQRILNQSLKKAGYDINDFSVLMNLDSTESVKASVIANLGFAFLPYMSIKKEIYLKQLKILEIPGFQVNYDLHMIYKKKEDALDTPAEIFDYFESIVDETFC</sequence>
<reference evidence="6" key="2">
    <citation type="submission" date="2021-04" db="EMBL/GenBank/DDBJ databases">
        <authorList>
            <person name="Liu J."/>
        </authorList>
    </citation>
    <scope>NUCLEOTIDE SEQUENCE</scope>
    <source>
        <strain evidence="6">BAD-6</strain>
    </source>
</reference>
<accession>A0A8J7VY03</accession>
<dbReference type="GO" id="GO:0003700">
    <property type="term" value="F:DNA-binding transcription factor activity"/>
    <property type="evidence" value="ECO:0007669"/>
    <property type="project" value="InterPro"/>
</dbReference>
<protein>
    <submittedName>
        <fullName evidence="6">LysR family transcriptional regulator</fullName>
    </submittedName>
</protein>
<dbReference type="Pfam" id="PF00126">
    <property type="entry name" value="HTH_1"/>
    <property type="match status" value="1"/>
</dbReference>
<evidence type="ECO:0000259" key="5">
    <source>
        <dbReference type="PROSITE" id="PS50931"/>
    </source>
</evidence>
<dbReference type="Proteomes" id="UP000675664">
    <property type="component" value="Unassembled WGS sequence"/>
</dbReference>
<dbReference type="AlphaFoldDB" id="A0A8J7VY03"/>
<comment type="caution">
    <text evidence="6">The sequence shown here is derived from an EMBL/GenBank/DDBJ whole genome shotgun (WGS) entry which is preliminary data.</text>
</comment>
<dbReference type="Gene3D" id="3.40.190.290">
    <property type="match status" value="1"/>
</dbReference>
<evidence type="ECO:0000313" key="7">
    <source>
        <dbReference type="Proteomes" id="UP000675664"/>
    </source>
</evidence>
<dbReference type="GO" id="GO:0000976">
    <property type="term" value="F:transcription cis-regulatory region binding"/>
    <property type="evidence" value="ECO:0007669"/>
    <property type="project" value="TreeGrafter"/>
</dbReference>
<evidence type="ECO:0000256" key="1">
    <source>
        <dbReference type="ARBA" id="ARBA00009437"/>
    </source>
</evidence>
<reference evidence="6" key="1">
    <citation type="submission" date="2021-04" db="EMBL/GenBank/DDBJ databases">
        <title>Sinoanaerobacter chloroacetimidivorans sp. nov., an obligate anaerobic bacterium isolated from anaerobic sludge.</title>
        <authorList>
            <person name="Bao Y."/>
        </authorList>
    </citation>
    <scope>NUCLEOTIDE SEQUENCE</scope>
    <source>
        <strain evidence="6">BAD-6</strain>
    </source>
</reference>
<gene>
    <name evidence="6" type="ORF">KCX82_04725</name>
</gene>
<dbReference type="EMBL" id="JAGSND010000002">
    <property type="protein sequence ID" value="MBR0597167.1"/>
    <property type="molecule type" value="Genomic_DNA"/>
</dbReference>
<comment type="similarity">
    <text evidence="1">Belongs to the LysR transcriptional regulatory family.</text>
</comment>
<evidence type="ECO:0000313" key="6">
    <source>
        <dbReference type="EMBL" id="MBR0597167.1"/>
    </source>
</evidence>
<dbReference type="Pfam" id="PF03466">
    <property type="entry name" value="LysR_substrate"/>
    <property type="match status" value="1"/>
</dbReference>
<keyword evidence="3" id="KW-0238">DNA-binding</keyword>
<dbReference type="PANTHER" id="PTHR30126:SF64">
    <property type="entry name" value="HTH-TYPE TRANSCRIPTIONAL REGULATOR CITR"/>
    <property type="match status" value="1"/>
</dbReference>
<proteinExistence type="inferred from homology"/>
<dbReference type="Gene3D" id="1.10.10.10">
    <property type="entry name" value="Winged helix-like DNA-binding domain superfamily/Winged helix DNA-binding domain"/>
    <property type="match status" value="1"/>
</dbReference>
<dbReference type="PROSITE" id="PS50931">
    <property type="entry name" value="HTH_LYSR"/>
    <property type="match status" value="1"/>
</dbReference>
<dbReference type="SUPFAM" id="SSF46785">
    <property type="entry name" value="Winged helix' DNA-binding domain"/>
    <property type="match status" value="1"/>
</dbReference>
<dbReference type="RefSeq" id="WP_227017295.1">
    <property type="nucleotide sequence ID" value="NZ_JAGSND010000002.1"/>
</dbReference>
<organism evidence="6 7">
    <name type="scientific">Sinanaerobacter chloroacetimidivorans</name>
    <dbReference type="NCBI Taxonomy" id="2818044"/>
    <lineage>
        <taxon>Bacteria</taxon>
        <taxon>Bacillati</taxon>
        <taxon>Bacillota</taxon>
        <taxon>Clostridia</taxon>
        <taxon>Peptostreptococcales</taxon>
        <taxon>Anaerovoracaceae</taxon>
        <taxon>Sinanaerobacter</taxon>
    </lineage>
</organism>
<dbReference type="InterPro" id="IPR000847">
    <property type="entry name" value="LysR_HTH_N"/>
</dbReference>
<dbReference type="InterPro" id="IPR036390">
    <property type="entry name" value="WH_DNA-bd_sf"/>
</dbReference>
<evidence type="ECO:0000256" key="4">
    <source>
        <dbReference type="ARBA" id="ARBA00023163"/>
    </source>
</evidence>
<dbReference type="PANTHER" id="PTHR30126">
    <property type="entry name" value="HTH-TYPE TRANSCRIPTIONAL REGULATOR"/>
    <property type="match status" value="1"/>
</dbReference>
<keyword evidence="4" id="KW-0804">Transcription</keyword>
<dbReference type="InterPro" id="IPR036388">
    <property type="entry name" value="WH-like_DNA-bd_sf"/>
</dbReference>